<keyword evidence="1" id="KW-0812">Transmembrane</keyword>
<feature type="transmembrane region" description="Helical" evidence="1">
    <location>
        <begin position="12"/>
        <end position="31"/>
    </location>
</feature>
<sequence>MSEPRRGQPVGPAISPWPFVGMAGMACTFFLNAASGLLVPAWAVVVLLALWLGLLLLGFRWWTPHPGRVLLLPVVSVVLWFGLVNLGAAVFHWTA</sequence>
<dbReference type="RefSeq" id="WP_305026515.1">
    <property type="nucleotide sequence ID" value="NZ_JAUQTA010000001.1"/>
</dbReference>
<keyword evidence="1" id="KW-1133">Transmembrane helix</keyword>
<feature type="transmembrane region" description="Helical" evidence="1">
    <location>
        <begin position="69"/>
        <end position="93"/>
    </location>
</feature>
<protein>
    <recommendedName>
        <fullName evidence="4">Cytochrome c oxidase subunit 3</fullName>
    </recommendedName>
</protein>
<evidence type="ECO:0000256" key="1">
    <source>
        <dbReference type="SAM" id="Phobius"/>
    </source>
</evidence>
<comment type="caution">
    <text evidence="2">The sequence shown here is derived from an EMBL/GenBank/DDBJ whole genome shotgun (WGS) entry which is preliminary data.</text>
</comment>
<feature type="transmembrane region" description="Helical" evidence="1">
    <location>
        <begin position="37"/>
        <end position="57"/>
    </location>
</feature>
<reference evidence="2 3" key="1">
    <citation type="submission" date="2023-07" db="EMBL/GenBank/DDBJ databases">
        <title>Nocardioides sp. nov WY-20 isolated from soil.</title>
        <authorList>
            <person name="Liu B."/>
            <person name="Wan Y."/>
        </authorList>
    </citation>
    <scope>NUCLEOTIDE SEQUENCE [LARGE SCALE GENOMIC DNA]</scope>
    <source>
        <strain evidence="2 3">WY-20</strain>
    </source>
</reference>
<organism evidence="2 3">
    <name type="scientific">Nocardioides jiangxiensis</name>
    <dbReference type="NCBI Taxonomy" id="3064524"/>
    <lineage>
        <taxon>Bacteria</taxon>
        <taxon>Bacillati</taxon>
        <taxon>Actinomycetota</taxon>
        <taxon>Actinomycetes</taxon>
        <taxon>Propionibacteriales</taxon>
        <taxon>Nocardioidaceae</taxon>
        <taxon>Nocardioides</taxon>
    </lineage>
</organism>
<keyword evidence="3" id="KW-1185">Reference proteome</keyword>
<evidence type="ECO:0008006" key="4">
    <source>
        <dbReference type="Google" id="ProtNLM"/>
    </source>
</evidence>
<proteinExistence type="predicted"/>
<evidence type="ECO:0000313" key="2">
    <source>
        <dbReference type="EMBL" id="MDO7867109.1"/>
    </source>
</evidence>
<name>A0ABT9AX62_9ACTN</name>
<dbReference type="EMBL" id="JAUQTA010000001">
    <property type="protein sequence ID" value="MDO7867109.1"/>
    <property type="molecule type" value="Genomic_DNA"/>
</dbReference>
<gene>
    <name evidence="2" type="ORF">Q5722_01880</name>
</gene>
<keyword evidence="1" id="KW-0472">Membrane</keyword>
<dbReference type="Proteomes" id="UP001233314">
    <property type="component" value="Unassembled WGS sequence"/>
</dbReference>
<evidence type="ECO:0000313" key="3">
    <source>
        <dbReference type="Proteomes" id="UP001233314"/>
    </source>
</evidence>
<accession>A0ABT9AX62</accession>
<dbReference type="PROSITE" id="PS51257">
    <property type="entry name" value="PROKAR_LIPOPROTEIN"/>
    <property type="match status" value="1"/>
</dbReference>